<reference evidence="1" key="2">
    <citation type="submission" date="2021-03" db="UniProtKB">
        <authorList>
            <consortium name="EnsemblPlants"/>
        </authorList>
    </citation>
    <scope>IDENTIFICATION</scope>
</reference>
<dbReference type="Proteomes" id="UP000596660">
    <property type="component" value="Unplaced"/>
</dbReference>
<sequence length="148" mass="16208">MSGAIEGCLLGEKGEDEENDLMFIGDDEVGDDEAKMVVVYVDDYVEEEGSGERGGYCIPDEKECKSMVNLDCVTVEAPQVGMIFDTWQEADLYYNVYGKQQGFGVVLAQSAYKVVGELRFSVQQHGNASVMVKQILGGKLVGKDWQGS</sequence>
<keyword evidence="2" id="KW-1185">Reference proteome</keyword>
<evidence type="ECO:0000313" key="2">
    <source>
        <dbReference type="Proteomes" id="UP000596660"/>
    </source>
</evidence>
<dbReference type="Gramene" id="AUR62038766-RA">
    <property type="protein sequence ID" value="AUR62038766-RA:cds"/>
    <property type="gene ID" value="AUR62038766"/>
</dbReference>
<evidence type="ECO:0000313" key="1">
    <source>
        <dbReference type="EnsemblPlants" id="AUR62038766-RA:cds"/>
    </source>
</evidence>
<dbReference type="EnsemblPlants" id="AUR62038766-RA">
    <property type="protein sequence ID" value="AUR62038766-RA:cds"/>
    <property type="gene ID" value="AUR62038766"/>
</dbReference>
<proteinExistence type="predicted"/>
<organism evidence="1 2">
    <name type="scientific">Chenopodium quinoa</name>
    <name type="common">Quinoa</name>
    <dbReference type="NCBI Taxonomy" id="63459"/>
    <lineage>
        <taxon>Eukaryota</taxon>
        <taxon>Viridiplantae</taxon>
        <taxon>Streptophyta</taxon>
        <taxon>Embryophyta</taxon>
        <taxon>Tracheophyta</taxon>
        <taxon>Spermatophyta</taxon>
        <taxon>Magnoliopsida</taxon>
        <taxon>eudicotyledons</taxon>
        <taxon>Gunneridae</taxon>
        <taxon>Pentapetalae</taxon>
        <taxon>Caryophyllales</taxon>
        <taxon>Chenopodiaceae</taxon>
        <taxon>Chenopodioideae</taxon>
        <taxon>Atripliceae</taxon>
        <taxon>Chenopodium</taxon>
    </lineage>
</organism>
<accession>A0A803N1D2</accession>
<dbReference type="AlphaFoldDB" id="A0A803N1D2"/>
<protein>
    <submittedName>
        <fullName evidence="1">Uncharacterized protein</fullName>
    </submittedName>
</protein>
<reference evidence="1" key="1">
    <citation type="journal article" date="2017" name="Nature">
        <title>The genome of Chenopodium quinoa.</title>
        <authorList>
            <person name="Jarvis D.E."/>
            <person name="Ho Y.S."/>
            <person name="Lightfoot D.J."/>
            <person name="Schmoeckel S.M."/>
            <person name="Li B."/>
            <person name="Borm T.J.A."/>
            <person name="Ohyanagi H."/>
            <person name="Mineta K."/>
            <person name="Michell C.T."/>
            <person name="Saber N."/>
            <person name="Kharbatia N.M."/>
            <person name="Rupper R.R."/>
            <person name="Sharp A.R."/>
            <person name="Dally N."/>
            <person name="Boughton B.A."/>
            <person name="Woo Y.H."/>
            <person name="Gao G."/>
            <person name="Schijlen E.G.W.M."/>
            <person name="Guo X."/>
            <person name="Momin A.A."/>
            <person name="Negrao S."/>
            <person name="Al-Babili S."/>
            <person name="Gehring C."/>
            <person name="Roessner U."/>
            <person name="Jung C."/>
            <person name="Murphy K."/>
            <person name="Arold S.T."/>
            <person name="Gojobori T."/>
            <person name="van der Linden C.G."/>
            <person name="van Loo E.N."/>
            <person name="Jellen E.N."/>
            <person name="Maughan P.J."/>
            <person name="Tester M."/>
        </authorList>
    </citation>
    <scope>NUCLEOTIDE SEQUENCE [LARGE SCALE GENOMIC DNA]</scope>
    <source>
        <strain evidence="1">cv. PI 614886</strain>
    </source>
</reference>
<name>A0A803N1D2_CHEQI</name>